<protein>
    <recommendedName>
        <fullName evidence="6">SCO family protein</fullName>
    </recommendedName>
</protein>
<sequence>LDDLIAYHPRLVTLTGSINDITSVAKKYRVYFSAPEGEDEDYMVDHSLFAYLIGTDGSVVEIFGRDLTAEQLAAKVAASMVQDRLTEKERQILYFFDTALERIVLLSTAVIQTHALILLMTLMFPGNRSAAVVAPEESQA</sequence>
<keyword evidence="2" id="KW-0186">Copper</keyword>
<dbReference type="OrthoDB" id="270009at2759"/>
<name>A0A0J8B0F2_BETVV</name>
<evidence type="ECO:0008006" key="6">
    <source>
        <dbReference type="Google" id="ProtNLM"/>
    </source>
</evidence>
<keyword evidence="5" id="KW-1185">Reference proteome</keyword>
<keyword evidence="2" id="KW-0479">Metal-binding</keyword>
<organism evidence="4 5">
    <name type="scientific">Beta vulgaris subsp. vulgaris</name>
    <name type="common">Beet</name>
    <dbReference type="NCBI Taxonomy" id="3555"/>
    <lineage>
        <taxon>Eukaryota</taxon>
        <taxon>Viridiplantae</taxon>
        <taxon>Streptophyta</taxon>
        <taxon>Embryophyta</taxon>
        <taxon>Tracheophyta</taxon>
        <taxon>Spermatophyta</taxon>
        <taxon>Magnoliopsida</taxon>
        <taxon>eudicotyledons</taxon>
        <taxon>Gunneridae</taxon>
        <taxon>Pentapetalae</taxon>
        <taxon>Caryophyllales</taxon>
        <taxon>Chenopodiaceae</taxon>
        <taxon>Betoideae</taxon>
        <taxon>Beta</taxon>
    </lineage>
</organism>
<dbReference type="Gramene" id="KMS93388">
    <property type="protein sequence ID" value="KMS93388"/>
    <property type="gene ID" value="BVRB_031980"/>
</dbReference>
<dbReference type="Gene3D" id="3.40.30.10">
    <property type="entry name" value="Glutaredoxin"/>
    <property type="match status" value="1"/>
</dbReference>
<gene>
    <name evidence="4" type="ORF">BVRB_031980</name>
</gene>
<dbReference type="InterPro" id="IPR003782">
    <property type="entry name" value="SCO1/SenC"/>
</dbReference>
<dbReference type="Proteomes" id="UP000035740">
    <property type="component" value="Unassembled WGS sequence"/>
</dbReference>
<dbReference type="PANTHER" id="PTHR12151">
    <property type="entry name" value="ELECTRON TRANSPORT PROTIN SCO1/SENC FAMILY MEMBER"/>
    <property type="match status" value="1"/>
</dbReference>
<dbReference type="PANTHER" id="PTHR12151:SF5">
    <property type="entry name" value="AT19154P"/>
    <property type="match status" value="1"/>
</dbReference>
<evidence type="ECO:0000256" key="3">
    <source>
        <dbReference type="SAM" id="Phobius"/>
    </source>
</evidence>
<keyword evidence="3" id="KW-1133">Transmembrane helix</keyword>
<reference evidence="4 5" key="1">
    <citation type="journal article" date="2014" name="Nature">
        <title>The genome of the recently domesticated crop plant sugar beet (Beta vulgaris).</title>
        <authorList>
            <person name="Dohm J.C."/>
            <person name="Minoche A.E."/>
            <person name="Holtgrawe D."/>
            <person name="Capella-Gutierrez S."/>
            <person name="Zakrzewski F."/>
            <person name="Tafer H."/>
            <person name="Rupp O."/>
            <person name="Sorensen T.R."/>
            <person name="Stracke R."/>
            <person name="Reinhardt R."/>
            <person name="Goesmann A."/>
            <person name="Kraft T."/>
            <person name="Schulz B."/>
            <person name="Stadler P.F."/>
            <person name="Schmidt T."/>
            <person name="Gabaldon T."/>
            <person name="Lehrach H."/>
            <person name="Weisshaar B."/>
            <person name="Himmelbauer H."/>
        </authorList>
    </citation>
    <scope>NUCLEOTIDE SEQUENCE [LARGE SCALE GENOMIC DNA]</scope>
    <source>
        <tissue evidence="4">Taproot</tissue>
    </source>
</reference>
<evidence type="ECO:0000256" key="1">
    <source>
        <dbReference type="ARBA" id="ARBA00010996"/>
    </source>
</evidence>
<dbReference type="GO" id="GO:0033617">
    <property type="term" value="P:mitochondrial respiratory chain complex IV assembly"/>
    <property type="evidence" value="ECO:0007669"/>
    <property type="project" value="TreeGrafter"/>
</dbReference>
<evidence type="ECO:0000313" key="4">
    <source>
        <dbReference type="EMBL" id="KMS93388.1"/>
    </source>
</evidence>
<dbReference type="Pfam" id="PF02630">
    <property type="entry name" value="SCO1-SenC"/>
    <property type="match status" value="1"/>
</dbReference>
<dbReference type="EMBL" id="KQ103246">
    <property type="protein sequence ID" value="KMS93388.1"/>
    <property type="molecule type" value="Genomic_DNA"/>
</dbReference>
<evidence type="ECO:0000313" key="5">
    <source>
        <dbReference type="Proteomes" id="UP000035740"/>
    </source>
</evidence>
<feature type="binding site" evidence="2">
    <location>
        <position position="46"/>
    </location>
    <ligand>
        <name>Cu cation</name>
        <dbReference type="ChEBI" id="CHEBI:23378"/>
    </ligand>
</feature>
<proteinExistence type="inferred from homology"/>
<comment type="similarity">
    <text evidence="1">Belongs to the SCO1/2 family.</text>
</comment>
<feature type="transmembrane region" description="Helical" evidence="3">
    <location>
        <begin position="103"/>
        <end position="124"/>
    </location>
</feature>
<dbReference type="GO" id="GO:0005739">
    <property type="term" value="C:mitochondrion"/>
    <property type="evidence" value="ECO:0007669"/>
    <property type="project" value="GOC"/>
</dbReference>
<evidence type="ECO:0000256" key="2">
    <source>
        <dbReference type="PIRSR" id="PIRSR603782-1"/>
    </source>
</evidence>
<dbReference type="AlphaFoldDB" id="A0A0J8B0F2"/>
<dbReference type="GO" id="GO:0046872">
    <property type="term" value="F:metal ion binding"/>
    <property type="evidence" value="ECO:0007669"/>
    <property type="project" value="UniProtKB-KW"/>
</dbReference>
<accession>A0A0J8B0F2</accession>
<dbReference type="InterPro" id="IPR036249">
    <property type="entry name" value="Thioredoxin-like_sf"/>
</dbReference>
<feature type="non-terminal residue" evidence="4">
    <location>
        <position position="1"/>
    </location>
</feature>
<keyword evidence="3" id="KW-0472">Membrane</keyword>
<dbReference type="SUPFAM" id="SSF52833">
    <property type="entry name" value="Thioredoxin-like"/>
    <property type="match status" value="1"/>
</dbReference>
<keyword evidence="3" id="KW-0812">Transmembrane</keyword>